<reference evidence="1 2" key="1">
    <citation type="journal article" date="2019" name="Commun. Biol.">
        <title>The bagworm genome reveals a unique fibroin gene that provides high tensile strength.</title>
        <authorList>
            <person name="Kono N."/>
            <person name="Nakamura H."/>
            <person name="Ohtoshi R."/>
            <person name="Tomita M."/>
            <person name="Numata K."/>
            <person name="Arakawa K."/>
        </authorList>
    </citation>
    <scope>NUCLEOTIDE SEQUENCE [LARGE SCALE GENOMIC DNA]</scope>
</reference>
<dbReference type="Proteomes" id="UP000299102">
    <property type="component" value="Unassembled WGS sequence"/>
</dbReference>
<dbReference type="AlphaFoldDB" id="A0A4C1ZYN6"/>
<accession>A0A4C1ZYN6</accession>
<organism evidence="1 2">
    <name type="scientific">Eumeta variegata</name>
    <name type="common">Bagworm moth</name>
    <name type="synonym">Eumeta japonica</name>
    <dbReference type="NCBI Taxonomy" id="151549"/>
    <lineage>
        <taxon>Eukaryota</taxon>
        <taxon>Metazoa</taxon>
        <taxon>Ecdysozoa</taxon>
        <taxon>Arthropoda</taxon>
        <taxon>Hexapoda</taxon>
        <taxon>Insecta</taxon>
        <taxon>Pterygota</taxon>
        <taxon>Neoptera</taxon>
        <taxon>Endopterygota</taxon>
        <taxon>Lepidoptera</taxon>
        <taxon>Glossata</taxon>
        <taxon>Ditrysia</taxon>
        <taxon>Tineoidea</taxon>
        <taxon>Psychidae</taxon>
        <taxon>Oiketicinae</taxon>
        <taxon>Eumeta</taxon>
    </lineage>
</organism>
<name>A0A4C1ZYN6_EUMVA</name>
<gene>
    <name evidence="1" type="ORF">EVAR_59377_1</name>
</gene>
<evidence type="ECO:0008006" key="3">
    <source>
        <dbReference type="Google" id="ProtNLM"/>
    </source>
</evidence>
<proteinExistence type="predicted"/>
<keyword evidence="2" id="KW-1185">Reference proteome</keyword>
<protein>
    <recommendedName>
        <fullName evidence="3">Reverse transcriptase domain-containing protein</fullName>
    </recommendedName>
</protein>
<dbReference type="OrthoDB" id="8775810at2759"/>
<sequence length="117" mass="13451">MNGAYTDWFDIRRGVGQECVASPCLFNLLMDSCLYDLKEYECRLRMDELSVECLLYADDRKSLLCRRAGCRRCGQQECKALSSIDCNKRCASRYGRVTRATRMRLARLRTGELTSVA</sequence>
<dbReference type="EMBL" id="BGZK01002228">
    <property type="protein sequence ID" value="GBP91983.1"/>
    <property type="molecule type" value="Genomic_DNA"/>
</dbReference>
<comment type="caution">
    <text evidence="1">The sequence shown here is derived from an EMBL/GenBank/DDBJ whole genome shotgun (WGS) entry which is preliminary data.</text>
</comment>
<evidence type="ECO:0000313" key="2">
    <source>
        <dbReference type="Proteomes" id="UP000299102"/>
    </source>
</evidence>
<evidence type="ECO:0000313" key="1">
    <source>
        <dbReference type="EMBL" id="GBP91983.1"/>
    </source>
</evidence>